<evidence type="ECO:0008006" key="5">
    <source>
        <dbReference type="Google" id="ProtNLM"/>
    </source>
</evidence>
<keyword evidence="4" id="KW-1185">Reference proteome</keyword>
<dbReference type="PANTHER" id="PTHR45588">
    <property type="entry name" value="TPR DOMAIN-CONTAINING PROTEIN"/>
    <property type="match status" value="1"/>
</dbReference>
<evidence type="ECO:0000313" key="4">
    <source>
        <dbReference type="Proteomes" id="UP000069205"/>
    </source>
</evidence>
<keyword evidence="2" id="KW-0732">Signal</keyword>
<dbReference type="AlphaFoldDB" id="A0A0K2G6J2"/>
<evidence type="ECO:0000256" key="1">
    <source>
        <dbReference type="PROSITE-ProRule" id="PRU00339"/>
    </source>
</evidence>
<feature type="chain" id="PRO_5005476585" description="Tetratricopeptide repeat protein" evidence="2">
    <location>
        <begin position="33"/>
        <end position="558"/>
    </location>
</feature>
<reference evidence="3 4" key="1">
    <citation type="journal article" date="2015" name="Proc. Natl. Acad. Sci. U.S.A.">
        <title>Expanded metabolic versatility of ubiquitous nitrite-oxidizing bacteria from the genus Nitrospira.</title>
        <authorList>
            <person name="Koch H."/>
            <person name="Lucker S."/>
            <person name="Albertsen M."/>
            <person name="Kitzinger K."/>
            <person name="Herbold C."/>
            <person name="Spieck E."/>
            <person name="Nielsen P.H."/>
            <person name="Wagner M."/>
            <person name="Daims H."/>
        </authorList>
    </citation>
    <scope>NUCLEOTIDE SEQUENCE [LARGE SCALE GENOMIC DNA]</scope>
    <source>
        <strain evidence="3 4">NSP M-1</strain>
    </source>
</reference>
<dbReference type="PROSITE" id="PS50005">
    <property type="entry name" value="TPR"/>
    <property type="match status" value="1"/>
</dbReference>
<dbReference type="KEGG" id="nmv:NITMOv2_0020"/>
<organism evidence="3 4">
    <name type="scientific">Nitrospira moscoviensis</name>
    <dbReference type="NCBI Taxonomy" id="42253"/>
    <lineage>
        <taxon>Bacteria</taxon>
        <taxon>Pseudomonadati</taxon>
        <taxon>Nitrospirota</taxon>
        <taxon>Nitrospiria</taxon>
        <taxon>Nitrospirales</taxon>
        <taxon>Nitrospiraceae</taxon>
        <taxon>Nitrospira</taxon>
    </lineage>
</organism>
<dbReference type="InterPro" id="IPR019734">
    <property type="entry name" value="TPR_rpt"/>
</dbReference>
<dbReference type="SUPFAM" id="SSF48452">
    <property type="entry name" value="TPR-like"/>
    <property type="match status" value="2"/>
</dbReference>
<feature type="signal peptide" evidence="2">
    <location>
        <begin position="1"/>
        <end position="32"/>
    </location>
</feature>
<dbReference type="Proteomes" id="UP000069205">
    <property type="component" value="Chromosome"/>
</dbReference>
<evidence type="ECO:0000256" key="2">
    <source>
        <dbReference type="SAM" id="SignalP"/>
    </source>
</evidence>
<dbReference type="Gene3D" id="1.25.40.10">
    <property type="entry name" value="Tetratricopeptide repeat domain"/>
    <property type="match status" value="2"/>
</dbReference>
<sequence>MTRRGRAMKHARTTLLICMAAACACLSAKASADDVRGSHAGDPVPLYDNLGSLHHSITAGHPKAQQYFDQGLRLVYAFNHEEAINSFEQALTFDDKAAMAWWGIALALGPNINAAMGPAEERRAFQAIQRAKSLVSNLSPSERAYIEALAIRYSGEPETGRADRDAAYARAMEQVWKRFPGDADAGTLYAESLMVLQPWDFWTPDGAPKGRATEIEGTLERVLKLNPDHPGACHYYIHTVEASPHPERALPCADRLPSLVPGAGHLVHMPGHIYLRLGRYREAAERNVHAAAVDHELLEHRKLTGIYPSGYYPHNVHFLWSALTMEGRSKEAIQAARDLAVLVPWEKAVEAPPLEEFTPTLLFALTRFGRWNEVLELPKPPAGLPYTTAIWHYARGVSFAALARFDAAQTEQRQLVELATTLPKDRTVGVASIRDLAQIASDVLAGEIAARQGHLDEAVRHLRAATMKEDALRYYEPPLWHYPVRHSLGAVLLQAGRAAEAEQVYRQDLKQHPENGWALYGLKESLLAQDKREEASAVQQRFQKAWARADIQLRASRL</sequence>
<dbReference type="PROSITE" id="PS51257">
    <property type="entry name" value="PROKAR_LIPOPROTEIN"/>
    <property type="match status" value="1"/>
</dbReference>
<feature type="repeat" description="TPR" evidence="1">
    <location>
        <begin position="64"/>
        <end position="97"/>
    </location>
</feature>
<evidence type="ECO:0000313" key="3">
    <source>
        <dbReference type="EMBL" id="ALA56464.1"/>
    </source>
</evidence>
<gene>
    <name evidence="3" type="ORF">NITMOv2_0020</name>
</gene>
<dbReference type="Pfam" id="PF14559">
    <property type="entry name" value="TPR_19"/>
    <property type="match status" value="1"/>
</dbReference>
<name>A0A0K2G6J2_NITMO</name>
<keyword evidence="1" id="KW-0802">TPR repeat</keyword>
<dbReference type="STRING" id="42253.NITMOv2_0020"/>
<protein>
    <recommendedName>
        <fullName evidence="5">Tetratricopeptide repeat protein</fullName>
    </recommendedName>
</protein>
<dbReference type="PATRIC" id="fig|42253.5.peg.21"/>
<proteinExistence type="predicted"/>
<accession>A0A0K2G6J2</accession>
<dbReference type="PANTHER" id="PTHR45588:SF1">
    <property type="entry name" value="WW DOMAIN-CONTAINING PROTEIN"/>
    <property type="match status" value="1"/>
</dbReference>
<dbReference type="InterPro" id="IPR011990">
    <property type="entry name" value="TPR-like_helical_dom_sf"/>
</dbReference>
<dbReference type="EMBL" id="CP011801">
    <property type="protein sequence ID" value="ALA56464.1"/>
    <property type="molecule type" value="Genomic_DNA"/>
</dbReference>